<comment type="caution">
    <text evidence="1">The sequence shown here is derived from an EMBL/GenBank/DDBJ whole genome shotgun (WGS) entry which is preliminary data.</text>
</comment>
<dbReference type="SUPFAM" id="SSF54518">
    <property type="entry name" value="Tubby C-terminal domain-like"/>
    <property type="match status" value="1"/>
</dbReference>
<dbReference type="EMBL" id="RQVQ01000016">
    <property type="protein sequence ID" value="RRJ90534.1"/>
    <property type="molecule type" value="Genomic_DNA"/>
</dbReference>
<sequence length="199" mass="23549">MLMNQLQFPLNFNFKVTTLSNDFEVTDASNRTISYVRQKMFKFVEEIEVFNNQNKSELIYKINANKWIDFNTAYNFTDKSGKHLGKVARKGWVSMWKTKYDIFDDKDQHKYEIRERNAWVKVWDSMIGEIPIVGMFTGYFLNPKYDLKDLNGKVLMTLHKKPSFFGRKFEVTKAGTTEIPEELLVLSLKMMVLLERRKG</sequence>
<dbReference type="Proteomes" id="UP000275719">
    <property type="component" value="Unassembled WGS sequence"/>
</dbReference>
<dbReference type="AlphaFoldDB" id="A0A3P3W753"/>
<gene>
    <name evidence="1" type="ORF">EG240_08355</name>
</gene>
<evidence type="ECO:0000313" key="1">
    <source>
        <dbReference type="EMBL" id="RRJ90534.1"/>
    </source>
</evidence>
<dbReference type="InterPro" id="IPR007612">
    <property type="entry name" value="LOR"/>
</dbReference>
<dbReference type="OrthoDB" id="703597at2"/>
<name>A0A3P3W753_9FLAO</name>
<organism evidence="1 2">
    <name type="scientific">Paenimyroides tangerinum</name>
    <dbReference type="NCBI Taxonomy" id="2488728"/>
    <lineage>
        <taxon>Bacteria</taxon>
        <taxon>Pseudomonadati</taxon>
        <taxon>Bacteroidota</taxon>
        <taxon>Flavobacteriia</taxon>
        <taxon>Flavobacteriales</taxon>
        <taxon>Flavobacteriaceae</taxon>
        <taxon>Paenimyroides</taxon>
    </lineage>
</organism>
<protein>
    <submittedName>
        <fullName evidence="1">Uncharacterized protein</fullName>
    </submittedName>
</protein>
<dbReference type="Pfam" id="PF04525">
    <property type="entry name" value="LOR"/>
    <property type="match status" value="1"/>
</dbReference>
<dbReference type="InterPro" id="IPR025659">
    <property type="entry name" value="Tubby-like_C"/>
</dbReference>
<evidence type="ECO:0000313" key="2">
    <source>
        <dbReference type="Proteomes" id="UP000275719"/>
    </source>
</evidence>
<proteinExistence type="predicted"/>
<keyword evidence="2" id="KW-1185">Reference proteome</keyword>
<accession>A0A3P3W753</accession>
<reference evidence="1 2" key="1">
    <citation type="submission" date="2018-11" db="EMBL/GenBank/DDBJ databases">
        <title>Flavobacterium sp. nov., YIM 102701-2 draft genome.</title>
        <authorList>
            <person name="Li G."/>
            <person name="Jiang Y."/>
        </authorList>
    </citation>
    <scope>NUCLEOTIDE SEQUENCE [LARGE SCALE GENOMIC DNA]</scope>
    <source>
        <strain evidence="1 2">YIM 102701-2</strain>
    </source>
</reference>